<dbReference type="InterPro" id="IPR020472">
    <property type="entry name" value="WD40_PAC1"/>
</dbReference>
<comment type="caution">
    <text evidence="4">The sequence shown here is derived from an EMBL/GenBank/DDBJ whole genome shotgun (WGS) entry which is preliminary data.</text>
</comment>
<reference evidence="4 5" key="1">
    <citation type="submission" date="2019-10" db="EMBL/GenBank/DDBJ databases">
        <authorList>
            <person name="Palmer J.M."/>
        </authorList>
    </citation>
    <scope>NUCLEOTIDE SEQUENCE [LARGE SCALE GENOMIC DNA]</scope>
    <source>
        <strain evidence="4 5">TWF718</strain>
    </source>
</reference>
<proteinExistence type="predicted"/>
<feature type="repeat" description="WD" evidence="3">
    <location>
        <begin position="270"/>
        <end position="306"/>
    </location>
</feature>
<dbReference type="InterPro" id="IPR015943">
    <property type="entry name" value="WD40/YVTN_repeat-like_dom_sf"/>
</dbReference>
<dbReference type="PROSITE" id="PS50294">
    <property type="entry name" value="WD_REPEATS_REGION"/>
    <property type="match status" value="2"/>
</dbReference>
<dbReference type="PANTHER" id="PTHR19848">
    <property type="entry name" value="WD40 REPEAT PROTEIN"/>
    <property type="match status" value="1"/>
</dbReference>
<keyword evidence="1 3" id="KW-0853">WD repeat</keyword>
<evidence type="ECO:0000313" key="4">
    <source>
        <dbReference type="EMBL" id="KAK6337158.1"/>
    </source>
</evidence>
<organism evidence="4 5">
    <name type="scientific">Orbilia javanica</name>
    <dbReference type="NCBI Taxonomy" id="47235"/>
    <lineage>
        <taxon>Eukaryota</taxon>
        <taxon>Fungi</taxon>
        <taxon>Dikarya</taxon>
        <taxon>Ascomycota</taxon>
        <taxon>Pezizomycotina</taxon>
        <taxon>Orbiliomycetes</taxon>
        <taxon>Orbiliales</taxon>
        <taxon>Orbiliaceae</taxon>
        <taxon>Orbilia</taxon>
    </lineage>
</organism>
<dbReference type="AlphaFoldDB" id="A0AAN8MQI4"/>
<name>A0AAN8MQI4_9PEZI</name>
<dbReference type="SMART" id="SM00320">
    <property type="entry name" value="WD40"/>
    <property type="match status" value="4"/>
</dbReference>
<keyword evidence="5" id="KW-1185">Reference proteome</keyword>
<sequence>MAFIPEDNQLMSCSSDGRVIGWDLTTKEQVKNFKALEDPEDPNAKYSVDCAFSPDGKWLVTMQAAKPSTTDKTTRGILWDITTQRPTTFFKPFRSSEQLAFSPDNNHVALIARPNSEGEFKVIIWDIDARKERCTFGTIDSISSSIAFSPDGEQLVLAYETTVELWDVAKGQQVKSFEISTKLQFLGPIAFSTDGEHLALALHNHSIQLWKTTGQHAETFEGHSSTVNAVAFSPDGERLASTSFDSTIRLWDTTRRTETTQQLSRDESQRVQHQKHVQVIAFPYDNKLVATGSYNFTIILWNVATG</sequence>
<dbReference type="Pfam" id="PF00400">
    <property type="entry name" value="WD40"/>
    <property type="match status" value="2"/>
</dbReference>
<dbReference type="InterPro" id="IPR019775">
    <property type="entry name" value="WD40_repeat_CS"/>
</dbReference>
<dbReference type="EMBL" id="JAVHNR010000007">
    <property type="protein sequence ID" value="KAK6337158.1"/>
    <property type="molecule type" value="Genomic_DNA"/>
</dbReference>
<evidence type="ECO:0000313" key="5">
    <source>
        <dbReference type="Proteomes" id="UP001313282"/>
    </source>
</evidence>
<dbReference type="Gene3D" id="2.130.10.10">
    <property type="entry name" value="YVTN repeat-like/Quinoprotein amine dehydrogenase"/>
    <property type="match status" value="2"/>
</dbReference>
<dbReference type="SUPFAM" id="SSF50978">
    <property type="entry name" value="WD40 repeat-like"/>
    <property type="match status" value="1"/>
</dbReference>
<dbReference type="Proteomes" id="UP001313282">
    <property type="component" value="Unassembled WGS sequence"/>
</dbReference>
<dbReference type="InterPro" id="IPR001680">
    <property type="entry name" value="WD40_rpt"/>
</dbReference>
<evidence type="ECO:0000256" key="1">
    <source>
        <dbReference type="ARBA" id="ARBA00022574"/>
    </source>
</evidence>
<dbReference type="PROSITE" id="PS00678">
    <property type="entry name" value="WD_REPEATS_1"/>
    <property type="match status" value="2"/>
</dbReference>
<evidence type="ECO:0000256" key="2">
    <source>
        <dbReference type="ARBA" id="ARBA00022737"/>
    </source>
</evidence>
<evidence type="ECO:0000256" key="3">
    <source>
        <dbReference type="PROSITE-ProRule" id="PRU00221"/>
    </source>
</evidence>
<feature type="repeat" description="WD" evidence="3">
    <location>
        <begin position="1"/>
        <end position="32"/>
    </location>
</feature>
<accession>A0AAN8MQI4</accession>
<dbReference type="PRINTS" id="PR00320">
    <property type="entry name" value="GPROTEINBRPT"/>
</dbReference>
<dbReference type="PROSITE" id="PS50082">
    <property type="entry name" value="WD_REPEATS_2"/>
    <property type="match status" value="3"/>
</dbReference>
<gene>
    <name evidence="4" type="primary">APAF1</name>
    <name evidence="4" type="ORF">TWF718_009942</name>
</gene>
<feature type="repeat" description="WD" evidence="3">
    <location>
        <begin position="220"/>
        <end position="261"/>
    </location>
</feature>
<dbReference type="InterPro" id="IPR036322">
    <property type="entry name" value="WD40_repeat_dom_sf"/>
</dbReference>
<protein>
    <submittedName>
        <fullName evidence="4">WD repeat domain</fullName>
    </submittedName>
</protein>
<dbReference type="PANTHER" id="PTHR19848:SF8">
    <property type="entry name" value="F-BOX AND WD REPEAT DOMAIN CONTAINING 7"/>
    <property type="match status" value="1"/>
</dbReference>
<keyword evidence="2" id="KW-0677">Repeat</keyword>